<dbReference type="Pfam" id="PF01022">
    <property type="entry name" value="HTH_5"/>
    <property type="match status" value="1"/>
</dbReference>
<dbReference type="InterPro" id="IPR001845">
    <property type="entry name" value="HTH_ArsR_DNA-bd_dom"/>
</dbReference>
<dbReference type="InterPro" id="IPR011991">
    <property type="entry name" value="ArsR-like_HTH"/>
</dbReference>
<dbReference type="PANTHER" id="PTHR33154:SF33">
    <property type="entry name" value="TRANSCRIPTIONAL REPRESSOR SDPR"/>
    <property type="match status" value="1"/>
</dbReference>
<organism evidence="6">
    <name type="scientific">Streptomyces sp. NBC_01393</name>
    <dbReference type="NCBI Taxonomy" id="2903851"/>
    <lineage>
        <taxon>Bacteria</taxon>
        <taxon>Bacillati</taxon>
        <taxon>Actinomycetota</taxon>
        <taxon>Actinomycetes</taxon>
        <taxon>Kitasatosporales</taxon>
        <taxon>Streptomycetaceae</taxon>
        <taxon>Streptomyces</taxon>
    </lineage>
</organism>
<gene>
    <name evidence="6" type="ORF">OG699_39245</name>
</gene>
<evidence type="ECO:0000256" key="2">
    <source>
        <dbReference type="ARBA" id="ARBA00023125"/>
    </source>
</evidence>
<reference evidence="6" key="1">
    <citation type="submission" date="2022-10" db="EMBL/GenBank/DDBJ databases">
        <title>The complete genomes of actinobacterial strains from the NBC collection.</title>
        <authorList>
            <person name="Joergensen T.S."/>
            <person name="Alvarez Arevalo M."/>
            <person name="Sterndorff E.B."/>
            <person name="Faurdal D."/>
            <person name="Vuksanovic O."/>
            <person name="Mourched A.-S."/>
            <person name="Charusanti P."/>
            <person name="Shaw S."/>
            <person name="Blin K."/>
            <person name="Weber T."/>
        </authorList>
    </citation>
    <scope>NUCLEOTIDE SEQUENCE</scope>
    <source>
        <strain evidence="6">NBC_01393</strain>
    </source>
</reference>
<evidence type="ECO:0000256" key="3">
    <source>
        <dbReference type="ARBA" id="ARBA00023163"/>
    </source>
</evidence>
<evidence type="ECO:0000259" key="5">
    <source>
        <dbReference type="PROSITE" id="PS50987"/>
    </source>
</evidence>
<dbReference type="GO" id="GO:0003677">
    <property type="term" value="F:DNA binding"/>
    <property type="evidence" value="ECO:0007669"/>
    <property type="project" value="UniProtKB-KW"/>
</dbReference>
<dbReference type="CDD" id="cd00090">
    <property type="entry name" value="HTH_ARSR"/>
    <property type="match status" value="1"/>
</dbReference>
<dbReference type="InterPro" id="IPR051081">
    <property type="entry name" value="HTH_MetalResp_TranReg"/>
</dbReference>
<feature type="domain" description="HTH arsR-type" evidence="5">
    <location>
        <begin position="1"/>
        <end position="89"/>
    </location>
</feature>
<dbReference type="InterPro" id="IPR036390">
    <property type="entry name" value="WH_DNA-bd_sf"/>
</dbReference>
<proteinExistence type="predicted"/>
<dbReference type="Gene3D" id="1.10.10.10">
    <property type="entry name" value="Winged helix-like DNA-binding domain superfamily/Winged helix DNA-binding domain"/>
    <property type="match status" value="1"/>
</dbReference>
<feature type="region of interest" description="Disordered" evidence="4">
    <location>
        <begin position="98"/>
        <end position="135"/>
    </location>
</feature>
<dbReference type="PANTHER" id="PTHR33154">
    <property type="entry name" value="TRANSCRIPTIONAL REGULATOR, ARSR FAMILY"/>
    <property type="match status" value="1"/>
</dbReference>
<dbReference type="PRINTS" id="PR00778">
    <property type="entry name" value="HTHARSR"/>
</dbReference>
<dbReference type="GO" id="GO:0003700">
    <property type="term" value="F:DNA-binding transcription factor activity"/>
    <property type="evidence" value="ECO:0007669"/>
    <property type="project" value="InterPro"/>
</dbReference>
<dbReference type="SUPFAM" id="SSF46785">
    <property type="entry name" value="Winged helix' DNA-binding domain"/>
    <property type="match status" value="1"/>
</dbReference>
<keyword evidence="1" id="KW-0805">Transcription regulation</keyword>
<dbReference type="InterPro" id="IPR036388">
    <property type="entry name" value="WH-like_DNA-bd_sf"/>
</dbReference>
<keyword evidence="3" id="KW-0804">Transcription</keyword>
<name>A0AAU3IAS3_9ACTN</name>
<dbReference type="PROSITE" id="PS50987">
    <property type="entry name" value="HTH_ARSR_2"/>
    <property type="match status" value="1"/>
</dbReference>
<evidence type="ECO:0000256" key="1">
    <source>
        <dbReference type="ARBA" id="ARBA00023015"/>
    </source>
</evidence>
<sequence length="135" mass="14753">MSDDALWAALADPRRRAIVALLLERPRTVGEIVEACGLSQPGTSKHLRVLRDAGLVRVRQDAQRRVYALDPAPIAALDAWLAGYRRLWNESLDALGRRLDDAAGGPSDQREEPFPPGRRQPNGAAPPQEASSPKD</sequence>
<dbReference type="NCBIfam" id="NF033788">
    <property type="entry name" value="HTH_metalloreg"/>
    <property type="match status" value="1"/>
</dbReference>
<protein>
    <submittedName>
        <fullName evidence="6">Metalloregulator ArsR/SmtB family transcription factor</fullName>
    </submittedName>
</protein>
<dbReference type="AlphaFoldDB" id="A0AAU3IAS3"/>
<accession>A0AAU3IAS3</accession>
<keyword evidence="2" id="KW-0238">DNA-binding</keyword>
<dbReference type="EMBL" id="CP109546">
    <property type="protein sequence ID" value="WTZ13483.1"/>
    <property type="molecule type" value="Genomic_DNA"/>
</dbReference>
<dbReference type="SMART" id="SM00418">
    <property type="entry name" value="HTH_ARSR"/>
    <property type="match status" value="1"/>
</dbReference>
<evidence type="ECO:0000313" key="6">
    <source>
        <dbReference type="EMBL" id="WTZ13483.1"/>
    </source>
</evidence>
<evidence type="ECO:0000256" key="4">
    <source>
        <dbReference type="SAM" id="MobiDB-lite"/>
    </source>
</evidence>